<dbReference type="InterPro" id="IPR036236">
    <property type="entry name" value="Znf_C2H2_sf"/>
</dbReference>
<dbReference type="SUPFAM" id="SSF57667">
    <property type="entry name" value="beta-beta-alpha zinc fingers"/>
    <property type="match status" value="5"/>
</dbReference>
<feature type="domain" description="C2H2-type" evidence="8">
    <location>
        <begin position="327"/>
        <end position="354"/>
    </location>
</feature>
<keyword evidence="3 5" id="KW-0863">Zinc-finger</keyword>
<dbReference type="Pfam" id="PF07776">
    <property type="entry name" value="zf-AD"/>
    <property type="match status" value="1"/>
</dbReference>
<dbReference type="SMART" id="SM00355">
    <property type="entry name" value="ZnF_C2H2"/>
    <property type="match status" value="12"/>
</dbReference>
<keyword evidence="4 6" id="KW-0862">Zinc</keyword>
<dbReference type="Pfam" id="PF13894">
    <property type="entry name" value="zf-C2H2_4"/>
    <property type="match status" value="1"/>
</dbReference>
<feature type="domain" description="C2H2-type" evidence="8">
    <location>
        <begin position="413"/>
        <end position="440"/>
    </location>
</feature>
<dbReference type="PROSITE" id="PS51915">
    <property type="entry name" value="ZAD"/>
    <property type="match status" value="1"/>
</dbReference>
<dbReference type="Proteomes" id="UP000069272">
    <property type="component" value="Chromosome 2L"/>
</dbReference>
<dbReference type="PANTHER" id="PTHR24379:SF121">
    <property type="entry name" value="C2H2-TYPE DOMAIN-CONTAINING PROTEIN"/>
    <property type="match status" value="1"/>
</dbReference>
<feature type="compositionally biased region" description="Basic and acidic residues" evidence="7">
    <location>
        <begin position="435"/>
        <end position="455"/>
    </location>
</feature>
<evidence type="ECO:0000256" key="3">
    <source>
        <dbReference type="ARBA" id="ARBA00022771"/>
    </source>
</evidence>
<dbReference type="SUPFAM" id="SSF57716">
    <property type="entry name" value="Glucocorticoid receptor-like (DNA-binding domain)"/>
    <property type="match status" value="1"/>
</dbReference>
<feature type="compositionally biased region" description="Basic and acidic residues" evidence="7">
    <location>
        <begin position="585"/>
        <end position="596"/>
    </location>
</feature>
<evidence type="ECO:0000256" key="1">
    <source>
        <dbReference type="ARBA" id="ARBA00022723"/>
    </source>
</evidence>
<evidence type="ECO:0000256" key="5">
    <source>
        <dbReference type="PROSITE-ProRule" id="PRU00042"/>
    </source>
</evidence>
<feature type="domain" description="ZAD" evidence="9">
    <location>
        <begin position="33"/>
        <end position="108"/>
    </location>
</feature>
<feature type="binding site" evidence="6">
    <location>
        <position position="38"/>
    </location>
    <ligand>
        <name>Zn(2+)</name>
        <dbReference type="ChEBI" id="CHEBI:29105"/>
    </ligand>
</feature>
<evidence type="ECO:0000256" key="2">
    <source>
        <dbReference type="ARBA" id="ARBA00022737"/>
    </source>
</evidence>
<accession>A0A8W7K8S2</accession>
<evidence type="ECO:0000259" key="8">
    <source>
        <dbReference type="PROSITE" id="PS50157"/>
    </source>
</evidence>
<evidence type="ECO:0000313" key="11">
    <source>
        <dbReference type="Proteomes" id="UP000069272"/>
    </source>
</evidence>
<feature type="domain" description="C2H2-type" evidence="8">
    <location>
        <begin position="385"/>
        <end position="412"/>
    </location>
</feature>
<protein>
    <submittedName>
        <fullName evidence="10">Uncharacterized protein</fullName>
    </submittedName>
</protein>
<feature type="domain" description="C2H2-type" evidence="8">
    <location>
        <begin position="569"/>
        <end position="597"/>
    </location>
</feature>
<dbReference type="InterPro" id="IPR013087">
    <property type="entry name" value="Znf_C2H2_type"/>
</dbReference>
<feature type="binding site" evidence="6">
    <location>
        <position position="35"/>
    </location>
    <ligand>
        <name>Zn(2+)</name>
        <dbReference type="ChEBI" id="CHEBI:29105"/>
    </ligand>
</feature>
<keyword evidence="1 6" id="KW-0479">Metal-binding</keyword>
<feature type="domain" description="C2H2-type" evidence="8">
    <location>
        <begin position="357"/>
        <end position="384"/>
    </location>
</feature>
<evidence type="ECO:0000259" key="9">
    <source>
        <dbReference type="PROSITE" id="PS51915"/>
    </source>
</evidence>
<dbReference type="EnsemblMetazoa" id="AALB016417-RA">
    <property type="protein sequence ID" value="AALB016417-PA"/>
    <property type="gene ID" value="AALB016417"/>
</dbReference>
<evidence type="ECO:0000256" key="6">
    <source>
        <dbReference type="PROSITE-ProRule" id="PRU01263"/>
    </source>
</evidence>
<dbReference type="SMART" id="SM00868">
    <property type="entry name" value="zf-AD"/>
    <property type="match status" value="1"/>
</dbReference>
<sequence>MEFLRKEAILTDLPGYLNSDSAAMGSQKSLLQRFCRLCLREFPFLLPFKATLHGTTLAAMLERLLGGFQVAQTHDLPNHICTRCVTKLDFAYHVQLELVRNEHRLKHFLKNGHLVQQLFDFQNIHSAVRESHADKLLALHGTTLLGERVVVSEGKEVPGMQLAEMEAAKLYKPELPSCTTPCECRTIPKAPTPHSYSRSAAELQLPKRTLRNRQTLREAIKRGSTGGMKVMPVDMTKCYICDTATASEADLRDHIASHVDMLPHSCPECSKETEVKPITSLVTLLRHYRMHSYPLKCPNCPQRFVRYGNVYAHVRYRHELFDNPEGYTCEVCGLKIKYRPTFMYHMRNHYHEQMGTFRCSFCDRTFGTKARLERHERSHTGERPFACRLCPKTFAHPSQLTVHRSRHINERGHRCDECGKAFYTRTLLKQHQQSHNREAGESHQDAEKRSSRAEPRPCTYPGCQHVGATYQAYYLHRLRHIMAHECEECGRRFARMSELQRHERIYHTTEHPYRCEQCDKVFLSRQTYREHMDAHANIRRYACEMCDKKFVRRRNLLNHQKAHTNQRPFKCELCESAFKYKSDYNRHQKDRHRMEPPVEEEEDEEQRDGTSGVSNIVLIADHSMDKGEILRRALEQQILVEGDVHGQVSYIGEEDVTKYEEIETVEESIVFEQPGGALEIEDVPKREYIIEYIQQN</sequence>
<feature type="domain" description="C2H2-type" evidence="8">
    <location>
        <begin position="484"/>
        <end position="512"/>
    </location>
</feature>
<feature type="compositionally biased region" description="Acidic residues" evidence="7">
    <location>
        <begin position="597"/>
        <end position="606"/>
    </location>
</feature>
<keyword evidence="11" id="KW-1185">Reference proteome</keyword>
<dbReference type="InterPro" id="IPR012934">
    <property type="entry name" value="Znf_AD"/>
</dbReference>
<dbReference type="Pfam" id="PF00096">
    <property type="entry name" value="zf-C2H2"/>
    <property type="match status" value="4"/>
</dbReference>
<evidence type="ECO:0000313" key="10">
    <source>
        <dbReference type="EnsemblMetazoa" id="AALB016417-PA"/>
    </source>
</evidence>
<feature type="domain" description="C2H2-type" evidence="8">
    <location>
        <begin position="513"/>
        <end position="540"/>
    </location>
</feature>
<dbReference type="GO" id="GO:0005634">
    <property type="term" value="C:nucleus"/>
    <property type="evidence" value="ECO:0007669"/>
    <property type="project" value="InterPro"/>
</dbReference>
<keyword evidence="2" id="KW-0677">Repeat</keyword>
<dbReference type="PANTHER" id="PTHR24379">
    <property type="entry name" value="KRAB AND ZINC FINGER DOMAIN-CONTAINING"/>
    <property type="match status" value="1"/>
</dbReference>
<dbReference type="AlphaFoldDB" id="A0A8W7K8S2"/>
<feature type="binding site" evidence="6">
    <location>
        <position position="81"/>
    </location>
    <ligand>
        <name>Zn(2+)</name>
        <dbReference type="ChEBI" id="CHEBI:29105"/>
    </ligand>
</feature>
<feature type="region of interest" description="Disordered" evidence="7">
    <location>
        <begin position="585"/>
        <end position="611"/>
    </location>
</feature>
<proteinExistence type="predicted"/>
<dbReference type="GO" id="GO:0008270">
    <property type="term" value="F:zinc ion binding"/>
    <property type="evidence" value="ECO:0007669"/>
    <property type="project" value="UniProtKB-UniRule"/>
</dbReference>
<dbReference type="PROSITE" id="PS50157">
    <property type="entry name" value="ZINC_FINGER_C2H2_2"/>
    <property type="match status" value="8"/>
</dbReference>
<dbReference type="Gene3D" id="3.30.160.60">
    <property type="entry name" value="Classic Zinc Finger"/>
    <property type="match status" value="9"/>
</dbReference>
<feature type="binding site" evidence="6">
    <location>
        <position position="84"/>
    </location>
    <ligand>
        <name>Zn(2+)</name>
        <dbReference type="ChEBI" id="CHEBI:29105"/>
    </ligand>
</feature>
<organism evidence="10 11">
    <name type="scientific">Anopheles albimanus</name>
    <name type="common">New world malaria mosquito</name>
    <dbReference type="NCBI Taxonomy" id="7167"/>
    <lineage>
        <taxon>Eukaryota</taxon>
        <taxon>Metazoa</taxon>
        <taxon>Ecdysozoa</taxon>
        <taxon>Arthropoda</taxon>
        <taxon>Hexapoda</taxon>
        <taxon>Insecta</taxon>
        <taxon>Pterygota</taxon>
        <taxon>Neoptera</taxon>
        <taxon>Endopterygota</taxon>
        <taxon>Diptera</taxon>
        <taxon>Nematocera</taxon>
        <taxon>Culicoidea</taxon>
        <taxon>Culicidae</taxon>
        <taxon>Anophelinae</taxon>
        <taxon>Anopheles</taxon>
    </lineage>
</organism>
<feature type="region of interest" description="Disordered" evidence="7">
    <location>
        <begin position="429"/>
        <end position="456"/>
    </location>
</feature>
<feature type="domain" description="C2H2-type" evidence="8">
    <location>
        <begin position="541"/>
        <end position="568"/>
    </location>
</feature>
<evidence type="ECO:0000256" key="4">
    <source>
        <dbReference type="ARBA" id="ARBA00022833"/>
    </source>
</evidence>
<evidence type="ECO:0000256" key="7">
    <source>
        <dbReference type="SAM" id="MobiDB-lite"/>
    </source>
</evidence>
<reference evidence="10 11" key="1">
    <citation type="journal article" date="2017" name="G3 (Bethesda)">
        <title>The Physical Genome Mapping of Anopheles albimanus Corrected Scaffold Misassemblies and Identified Interarm Rearrangements in Genus Anopheles.</title>
        <authorList>
            <person name="Artemov G.N."/>
            <person name="Peery A.N."/>
            <person name="Jiang X."/>
            <person name="Tu Z."/>
            <person name="Stegniy V.N."/>
            <person name="Sharakhova M.V."/>
            <person name="Sharakhov I.V."/>
        </authorList>
    </citation>
    <scope>NUCLEOTIDE SEQUENCE [LARGE SCALE GENOMIC DNA]</scope>
    <source>
        <strain evidence="10 11">ALBI9_A</strain>
    </source>
</reference>
<dbReference type="FunFam" id="3.30.160.60:FF:000446">
    <property type="entry name" value="Zinc finger protein"/>
    <property type="match status" value="3"/>
</dbReference>
<dbReference type="PROSITE" id="PS00028">
    <property type="entry name" value="ZINC_FINGER_C2H2_1"/>
    <property type="match status" value="9"/>
</dbReference>
<reference evidence="10" key="2">
    <citation type="submission" date="2022-08" db="UniProtKB">
        <authorList>
            <consortium name="EnsemblMetazoa"/>
        </authorList>
    </citation>
    <scope>IDENTIFICATION</scope>
    <source>
        <strain evidence="10">STECLA/ALBI9_A</strain>
    </source>
</reference>
<name>A0A8W7K8S2_ANOAL</name>
<dbReference type="FunFam" id="3.30.160.60:FF:001049">
    <property type="entry name" value="zinc finger protein 319"/>
    <property type="match status" value="1"/>
</dbReference>